<reference evidence="1 2" key="1">
    <citation type="submission" date="2019-11" db="EMBL/GenBank/DDBJ databases">
        <authorList>
            <person name="Jiao W.-B."/>
            <person name="Schneeberger K."/>
        </authorList>
    </citation>
    <scope>NUCLEOTIDE SEQUENCE [LARGE SCALE GENOMIC DNA]</scope>
    <source>
        <strain evidence="2">cv. An-1</strain>
    </source>
</reference>
<protein>
    <submittedName>
        <fullName evidence="1">Uncharacterized protein</fullName>
    </submittedName>
</protein>
<sequence length="123" mass="13722">MSPSYGFRMETSIPLDLMELMDCSQSSGEVIMKSIIDAKEWQTAQQMGSMLGSTPSLFPRIHDERTPCNPICLSCNPMLLSTFPSIVRAWDGKSSPKLRDHTPNTLLLAIMCYLRYLSLTTGS</sequence>
<name>A0A654FGE8_ARATH</name>
<organism evidence="1 2">
    <name type="scientific">Arabidopsis thaliana</name>
    <name type="common">Mouse-ear cress</name>
    <dbReference type="NCBI Taxonomy" id="3702"/>
    <lineage>
        <taxon>Eukaryota</taxon>
        <taxon>Viridiplantae</taxon>
        <taxon>Streptophyta</taxon>
        <taxon>Embryophyta</taxon>
        <taxon>Tracheophyta</taxon>
        <taxon>Spermatophyta</taxon>
        <taxon>Magnoliopsida</taxon>
        <taxon>eudicotyledons</taxon>
        <taxon>Gunneridae</taxon>
        <taxon>Pentapetalae</taxon>
        <taxon>rosids</taxon>
        <taxon>malvids</taxon>
        <taxon>Brassicales</taxon>
        <taxon>Brassicaceae</taxon>
        <taxon>Camelineae</taxon>
        <taxon>Arabidopsis</taxon>
    </lineage>
</organism>
<dbReference type="AlphaFoldDB" id="A0A654FGE8"/>
<evidence type="ECO:0000313" key="2">
    <source>
        <dbReference type="Proteomes" id="UP000426265"/>
    </source>
</evidence>
<evidence type="ECO:0000313" key="1">
    <source>
        <dbReference type="EMBL" id="VYS58732.1"/>
    </source>
</evidence>
<dbReference type="EMBL" id="CACRSJ010000106">
    <property type="protein sequence ID" value="VYS58732.1"/>
    <property type="molecule type" value="Genomic_DNA"/>
</dbReference>
<proteinExistence type="predicted"/>
<dbReference type="ExpressionAtlas" id="A0A654FGE8">
    <property type="expression patterns" value="baseline"/>
</dbReference>
<accession>A0A654FGE8</accession>
<dbReference type="Proteomes" id="UP000426265">
    <property type="component" value="Unassembled WGS sequence"/>
</dbReference>
<gene>
    <name evidence="1" type="ORF">AN1_LOCUS14177</name>
</gene>